<dbReference type="GO" id="GO:0015768">
    <property type="term" value="P:maltose transport"/>
    <property type="evidence" value="ECO:0007669"/>
    <property type="project" value="TreeGrafter"/>
</dbReference>
<evidence type="ECO:0000256" key="4">
    <source>
        <dbReference type="SAM" id="SignalP"/>
    </source>
</evidence>
<organism evidence="5 6">
    <name type="scientific">Candidatus Scatomorpha intestinigallinarum</name>
    <dbReference type="NCBI Taxonomy" id="2840923"/>
    <lineage>
        <taxon>Bacteria</taxon>
        <taxon>Bacillati</taxon>
        <taxon>Bacillota</taxon>
        <taxon>Clostridia</taxon>
        <taxon>Eubacteriales</taxon>
        <taxon>Candidatus Scatomorpha</taxon>
    </lineage>
</organism>
<evidence type="ECO:0000256" key="1">
    <source>
        <dbReference type="ARBA" id="ARBA00008520"/>
    </source>
</evidence>
<dbReference type="Pfam" id="PF01547">
    <property type="entry name" value="SBP_bac_1"/>
    <property type="match status" value="1"/>
</dbReference>
<keyword evidence="2" id="KW-0813">Transport</keyword>
<feature type="signal peptide" evidence="4">
    <location>
        <begin position="1"/>
        <end position="21"/>
    </location>
</feature>
<dbReference type="GO" id="GO:1901982">
    <property type="term" value="F:maltose binding"/>
    <property type="evidence" value="ECO:0007669"/>
    <property type="project" value="TreeGrafter"/>
</dbReference>
<reference evidence="5" key="1">
    <citation type="submission" date="2020-10" db="EMBL/GenBank/DDBJ databases">
        <authorList>
            <person name="Gilroy R."/>
        </authorList>
    </citation>
    <scope>NUCLEOTIDE SEQUENCE</scope>
    <source>
        <strain evidence="5">ChiGjej3B3-7149</strain>
    </source>
</reference>
<comment type="caution">
    <text evidence="5">The sequence shown here is derived from an EMBL/GenBank/DDBJ whole genome shotgun (WGS) entry which is preliminary data.</text>
</comment>
<accession>A0A9D1DN86</accession>
<name>A0A9D1DN86_9FIRM</name>
<dbReference type="EMBL" id="DVHH01000240">
    <property type="protein sequence ID" value="HIR55916.1"/>
    <property type="molecule type" value="Genomic_DNA"/>
</dbReference>
<dbReference type="PANTHER" id="PTHR30061">
    <property type="entry name" value="MALTOSE-BINDING PERIPLASMIC PROTEIN"/>
    <property type="match status" value="1"/>
</dbReference>
<reference evidence="5" key="2">
    <citation type="journal article" date="2021" name="PeerJ">
        <title>Extensive microbial diversity within the chicken gut microbiome revealed by metagenomics and culture.</title>
        <authorList>
            <person name="Gilroy R."/>
            <person name="Ravi A."/>
            <person name="Getino M."/>
            <person name="Pursley I."/>
            <person name="Horton D.L."/>
            <person name="Alikhan N.F."/>
            <person name="Baker D."/>
            <person name="Gharbi K."/>
            <person name="Hall N."/>
            <person name="Watson M."/>
            <person name="Adriaenssens E.M."/>
            <person name="Foster-Nyarko E."/>
            <person name="Jarju S."/>
            <person name="Secka A."/>
            <person name="Antonio M."/>
            <person name="Oren A."/>
            <person name="Chaudhuri R.R."/>
            <person name="La Ragione R."/>
            <person name="Hildebrand F."/>
            <person name="Pallen M.J."/>
        </authorList>
    </citation>
    <scope>NUCLEOTIDE SEQUENCE</scope>
    <source>
        <strain evidence="5">ChiGjej3B3-7149</strain>
    </source>
</reference>
<protein>
    <submittedName>
        <fullName evidence="5">Sugar ABC transporter substrate-binding protein</fullName>
    </submittedName>
</protein>
<dbReference type="PANTHER" id="PTHR30061:SF50">
    <property type="entry name" value="MALTOSE_MALTODEXTRIN-BINDING PERIPLASMIC PROTEIN"/>
    <property type="match status" value="1"/>
</dbReference>
<sequence length="307" mass="33880">MKTMKRIAALVMALALVFALAACGSGREEQQGGAANDGIMAKFSGELEEGAVVKVLENDTAVELGYVEELINAFNEAYADQGISAERMNTDQYSDLASDGPYGYGPDVWYQANDIIMQYAENQHILPLPIDSLDYADQIPESAWNAYALNMDGATYYCGVPINVQTGMLYYIESMLPDNWETDWDVNANGTPDFFETYTALYAFSKETQENGGKTEYGYLDELVDTYFMTGYLFTFGGYIFGENNTNPEDIGLAAGDAAQGAWMIRQWAELMNNTEIVAKDFASSAYSYLAKGKMLCTVTTPDVRSM</sequence>
<evidence type="ECO:0000313" key="6">
    <source>
        <dbReference type="Proteomes" id="UP000824238"/>
    </source>
</evidence>
<feature type="non-terminal residue" evidence="5">
    <location>
        <position position="307"/>
    </location>
</feature>
<dbReference type="Gene3D" id="3.40.190.10">
    <property type="entry name" value="Periplasmic binding protein-like II"/>
    <property type="match status" value="2"/>
</dbReference>
<comment type="similarity">
    <text evidence="1">Belongs to the bacterial solute-binding protein 1 family.</text>
</comment>
<dbReference type="GO" id="GO:0042956">
    <property type="term" value="P:maltodextrin transmembrane transport"/>
    <property type="evidence" value="ECO:0007669"/>
    <property type="project" value="TreeGrafter"/>
</dbReference>
<dbReference type="GO" id="GO:0055052">
    <property type="term" value="C:ATP-binding cassette (ABC) transporter complex, substrate-binding subunit-containing"/>
    <property type="evidence" value="ECO:0007669"/>
    <property type="project" value="TreeGrafter"/>
</dbReference>
<feature type="chain" id="PRO_5039088599" evidence="4">
    <location>
        <begin position="22"/>
        <end position="307"/>
    </location>
</feature>
<evidence type="ECO:0000313" key="5">
    <source>
        <dbReference type="EMBL" id="HIR55916.1"/>
    </source>
</evidence>
<proteinExistence type="inferred from homology"/>
<dbReference type="AlphaFoldDB" id="A0A9D1DN86"/>
<dbReference type="InterPro" id="IPR006059">
    <property type="entry name" value="SBP"/>
</dbReference>
<dbReference type="SUPFAM" id="SSF53850">
    <property type="entry name" value="Periplasmic binding protein-like II"/>
    <property type="match status" value="1"/>
</dbReference>
<dbReference type="Proteomes" id="UP000824238">
    <property type="component" value="Unassembled WGS sequence"/>
</dbReference>
<evidence type="ECO:0000256" key="3">
    <source>
        <dbReference type="ARBA" id="ARBA00022729"/>
    </source>
</evidence>
<dbReference type="PROSITE" id="PS51257">
    <property type="entry name" value="PROKAR_LIPOPROTEIN"/>
    <property type="match status" value="1"/>
</dbReference>
<keyword evidence="3 4" id="KW-0732">Signal</keyword>
<gene>
    <name evidence="5" type="ORF">IAD36_10020</name>
</gene>
<evidence type="ECO:0000256" key="2">
    <source>
        <dbReference type="ARBA" id="ARBA00022448"/>
    </source>
</evidence>